<name>E3KCY8_PUCGT</name>
<reference evidence="2" key="2">
    <citation type="journal article" date="2011" name="Proc. Natl. Acad. Sci. U.S.A.">
        <title>Obligate biotrophy features unraveled by the genomic analysis of rust fungi.</title>
        <authorList>
            <person name="Duplessis S."/>
            <person name="Cuomo C.A."/>
            <person name="Lin Y.-C."/>
            <person name="Aerts A."/>
            <person name="Tisserant E."/>
            <person name="Veneault-Fourrey C."/>
            <person name="Joly D.L."/>
            <person name="Hacquard S."/>
            <person name="Amselem J."/>
            <person name="Cantarel B.L."/>
            <person name="Chiu R."/>
            <person name="Coutinho P.M."/>
            <person name="Feau N."/>
            <person name="Field M."/>
            <person name="Frey P."/>
            <person name="Gelhaye E."/>
            <person name="Goldberg J."/>
            <person name="Grabherr M.G."/>
            <person name="Kodira C.D."/>
            <person name="Kohler A."/>
            <person name="Kuees U."/>
            <person name="Lindquist E.A."/>
            <person name="Lucas S.M."/>
            <person name="Mago R."/>
            <person name="Mauceli E."/>
            <person name="Morin E."/>
            <person name="Murat C."/>
            <person name="Pangilinan J.L."/>
            <person name="Park R."/>
            <person name="Pearson M."/>
            <person name="Quesneville H."/>
            <person name="Rouhier N."/>
            <person name="Sakthikumar S."/>
            <person name="Salamov A.A."/>
            <person name="Schmutz J."/>
            <person name="Selles B."/>
            <person name="Shapiro H."/>
            <person name="Tanguay P."/>
            <person name="Tuskan G.A."/>
            <person name="Henrissat B."/>
            <person name="Van de Peer Y."/>
            <person name="Rouze P."/>
            <person name="Ellis J.G."/>
            <person name="Dodds P.N."/>
            <person name="Schein J.E."/>
            <person name="Zhong S."/>
            <person name="Hamelin R.C."/>
            <person name="Grigoriev I.V."/>
            <person name="Szabo L.J."/>
            <person name="Martin F."/>
        </authorList>
    </citation>
    <scope>NUCLEOTIDE SEQUENCE [LARGE SCALE GENOMIC DNA]</scope>
    <source>
        <strain evidence="2">CRL 75-36-700-3 / race SCCL</strain>
    </source>
</reference>
<evidence type="ECO:0000313" key="1">
    <source>
        <dbReference type="EMBL" id="EFP82266.1"/>
    </source>
</evidence>
<proteinExistence type="predicted"/>
<dbReference type="VEuPathDB" id="FungiDB:PGTG_07663"/>
<protein>
    <submittedName>
        <fullName evidence="1">Uncharacterized protein</fullName>
    </submittedName>
</protein>
<organism evidence="1 2">
    <name type="scientific">Puccinia graminis f. sp. tritici (strain CRL 75-36-700-3 / race SCCL)</name>
    <name type="common">Black stem rust fungus</name>
    <dbReference type="NCBI Taxonomy" id="418459"/>
    <lineage>
        <taxon>Eukaryota</taxon>
        <taxon>Fungi</taxon>
        <taxon>Dikarya</taxon>
        <taxon>Basidiomycota</taxon>
        <taxon>Pucciniomycotina</taxon>
        <taxon>Pucciniomycetes</taxon>
        <taxon>Pucciniales</taxon>
        <taxon>Pucciniaceae</taxon>
        <taxon>Puccinia</taxon>
    </lineage>
</organism>
<evidence type="ECO:0000313" key="2">
    <source>
        <dbReference type="Proteomes" id="UP000008783"/>
    </source>
</evidence>
<dbReference type="InParanoid" id="E3KCY8"/>
<dbReference type="HOGENOM" id="CLU_2074300_0_0_1"/>
<dbReference type="KEGG" id="pgr:PGTG_07663"/>
<keyword evidence="2" id="KW-1185">Reference proteome</keyword>
<dbReference type="RefSeq" id="XP_003326685.1">
    <property type="nucleotide sequence ID" value="XM_003326637.2"/>
</dbReference>
<gene>
    <name evidence="1" type="ORF">PGTG_07663</name>
</gene>
<dbReference type="GeneID" id="10529639"/>
<dbReference type="Proteomes" id="UP000008783">
    <property type="component" value="Unassembled WGS sequence"/>
</dbReference>
<dbReference type="EMBL" id="DS178281">
    <property type="protein sequence ID" value="EFP82266.1"/>
    <property type="molecule type" value="Genomic_DNA"/>
</dbReference>
<sequence length="118" mass="13360">MADAWPGLVESKKGSDLHQITLTPLGREETKGKEEKTRGTDLTVFSVCNDIQSLLSVWGMLYRRRLQCLDEASIGRSPSNRMTEWIMLCCSAIEKPWAGRLWGVLSDCKKKNRDSSKK</sequence>
<reference key="1">
    <citation type="submission" date="2007-01" db="EMBL/GenBank/DDBJ databases">
        <title>The Genome Sequence of Puccinia graminis f. sp. tritici Strain CRL 75-36-700-3.</title>
        <authorList>
            <consortium name="The Broad Institute Genome Sequencing Platform"/>
            <person name="Birren B."/>
            <person name="Lander E."/>
            <person name="Galagan J."/>
            <person name="Nusbaum C."/>
            <person name="Devon K."/>
            <person name="Cuomo C."/>
            <person name="Jaffe D."/>
            <person name="Butler J."/>
            <person name="Alvarez P."/>
            <person name="Gnerre S."/>
            <person name="Grabherr M."/>
            <person name="Mauceli E."/>
            <person name="Brockman W."/>
            <person name="Young S."/>
            <person name="LaButti K."/>
            <person name="Sykes S."/>
            <person name="DeCaprio D."/>
            <person name="Crawford M."/>
            <person name="Koehrsen M."/>
            <person name="Engels R."/>
            <person name="Montgomery P."/>
            <person name="Pearson M."/>
            <person name="Howarth C."/>
            <person name="Larson L."/>
            <person name="White J."/>
            <person name="Zeng Q."/>
            <person name="Kodira C."/>
            <person name="Yandava C."/>
            <person name="Alvarado L."/>
            <person name="O'Leary S."/>
            <person name="Szabo L."/>
            <person name="Dean R."/>
            <person name="Schein J."/>
        </authorList>
    </citation>
    <scope>NUCLEOTIDE SEQUENCE</scope>
    <source>
        <strain>CRL 75-36-700-3</strain>
    </source>
</reference>
<dbReference type="AlphaFoldDB" id="E3KCY8"/>
<accession>E3KCY8</accession>